<keyword evidence="1" id="KW-0723">Serine/threonine-protein kinase</keyword>
<evidence type="ECO:0000256" key="1">
    <source>
        <dbReference type="ARBA" id="ARBA00022527"/>
    </source>
</evidence>
<keyword evidence="4 7" id="KW-0418">Kinase</keyword>
<gene>
    <name evidence="7" type="ORF">PACLA_8A053618</name>
</gene>
<feature type="region of interest" description="Disordered" evidence="6">
    <location>
        <begin position="361"/>
        <end position="380"/>
    </location>
</feature>
<evidence type="ECO:0000256" key="6">
    <source>
        <dbReference type="SAM" id="MobiDB-lite"/>
    </source>
</evidence>
<evidence type="ECO:0000313" key="7">
    <source>
        <dbReference type="EMBL" id="CAB4027265.1"/>
    </source>
</evidence>
<dbReference type="InterPro" id="IPR011009">
    <property type="entry name" value="Kinase-like_dom_sf"/>
</dbReference>
<keyword evidence="5" id="KW-0067">ATP-binding</keyword>
<dbReference type="GO" id="GO:0004703">
    <property type="term" value="F:G protein-coupled receptor kinase activity"/>
    <property type="evidence" value="ECO:0007669"/>
    <property type="project" value="TreeGrafter"/>
</dbReference>
<proteinExistence type="predicted"/>
<dbReference type="PANTHER" id="PTHR24355">
    <property type="entry name" value="G PROTEIN-COUPLED RECEPTOR KINASE/RIBOSOMAL PROTEIN S6 KINASE"/>
    <property type="match status" value="1"/>
</dbReference>
<keyword evidence="3" id="KW-0547">Nucleotide-binding</keyword>
<keyword evidence="2" id="KW-0808">Transferase</keyword>
<dbReference type="Gene3D" id="3.30.200.20">
    <property type="entry name" value="Phosphorylase Kinase, domain 1"/>
    <property type="match status" value="1"/>
</dbReference>
<evidence type="ECO:0000256" key="3">
    <source>
        <dbReference type="ARBA" id="ARBA00022741"/>
    </source>
</evidence>
<dbReference type="SMART" id="SM00220">
    <property type="entry name" value="S_TKc"/>
    <property type="match status" value="1"/>
</dbReference>
<comment type="caution">
    <text evidence="7">The sequence shown here is derived from an EMBL/GenBank/DDBJ whole genome shotgun (WGS) entry which is preliminary data.</text>
</comment>
<dbReference type="FunFam" id="1.10.510.10:FF:000169">
    <property type="entry name" value="Serine/threonine-protein kinase 32A"/>
    <property type="match status" value="1"/>
</dbReference>
<dbReference type="GO" id="GO:0007186">
    <property type="term" value="P:G protein-coupled receptor signaling pathway"/>
    <property type="evidence" value="ECO:0007669"/>
    <property type="project" value="TreeGrafter"/>
</dbReference>
<dbReference type="GO" id="GO:0009966">
    <property type="term" value="P:regulation of signal transduction"/>
    <property type="evidence" value="ECO:0007669"/>
    <property type="project" value="TreeGrafter"/>
</dbReference>
<dbReference type="GO" id="GO:0005524">
    <property type="term" value="F:ATP binding"/>
    <property type="evidence" value="ECO:0007669"/>
    <property type="project" value="UniProtKB-KW"/>
</dbReference>
<dbReference type="Proteomes" id="UP001152795">
    <property type="component" value="Unassembled WGS sequence"/>
</dbReference>
<dbReference type="PROSITE" id="PS50011">
    <property type="entry name" value="PROTEIN_KINASE_DOM"/>
    <property type="match status" value="1"/>
</dbReference>
<accession>A0A7D9JDA6</accession>
<evidence type="ECO:0000313" key="8">
    <source>
        <dbReference type="Proteomes" id="UP001152795"/>
    </source>
</evidence>
<protein>
    <submittedName>
        <fullName evidence="7">Serine threonine- kinase 32B isoform X1</fullName>
    </submittedName>
</protein>
<dbReference type="PANTHER" id="PTHR24355:SF30">
    <property type="entry name" value="SERINE_THREONINE-PROTEIN KINASE 32B ISOFORM X1"/>
    <property type="match status" value="1"/>
</dbReference>
<dbReference type="AlphaFoldDB" id="A0A7D9JDA6"/>
<evidence type="ECO:0000256" key="5">
    <source>
        <dbReference type="ARBA" id="ARBA00022840"/>
    </source>
</evidence>
<sequence length="476" mass="55444">MYAMKYMSKAACIEKDAVRNVLREMDILMGLDHSFLVNLWFTFQDEEDLFVVVDLLLGGDFRYHLQQGIKFSEDVVRFYVGEIAMALEYLRTHRIIHRDIKPDNLLLDGKGHVHLTDFNVATVMEDENTLATSMSGTKPYMAPEIFKTSVGKLRGYSYEVDWWSLGISIFEILRGKRPYHISSNTNMSDIIQMFESSCLMFPSSWSKNFKDLVKKLLHIDPNIRLNSVEKLKECELMQSVNWESLYRKEITIPFTPSKDHLNCDPTYELEEMIIEPNPLHKKKKRLAKQNSNKVDTGNVQLTPMQMKLDTLGKKFKPYNREREKILKDQKNVNNFDDKKIPEEDDAASSELVELQNGVEVKEKTQPNETEDKISEEEKQVDVVEDDKDVARVTEETEIERKSFPNDKERLIEIAEKAKMSEDTEKSESLEREDIIDNKPEEIIDNDRKEVTIEDKESLLPNDKLDSEKHENRVSTV</sequence>
<dbReference type="OrthoDB" id="354826at2759"/>
<dbReference type="EMBL" id="CACRXK020014700">
    <property type="protein sequence ID" value="CAB4027265.1"/>
    <property type="molecule type" value="Genomic_DNA"/>
</dbReference>
<evidence type="ECO:0000256" key="2">
    <source>
        <dbReference type="ARBA" id="ARBA00022679"/>
    </source>
</evidence>
<dbReference type="InterPro" id="IPR000719">
    <property type="entry name" value="Prot_kinase_dom"/>
</dbReference>
<evidence type="ECO:0000256" key="4">
    <source>
        <dbReference type="ARBA" id="ARBA00022777"/>
    </source>
</evidence>
<dbReference type="SUPFAM" id="SSF56112">
    <property type="entry name" value="Protein kinase-like (PK-like)"/>
    <property type="match status" value="1"/>
</dbReference>
<name>A0A7D9JDA6_PARCT</name>
<dbReference type="Gene3D" id="1.10.510.10">
    <property type="entry name" value="Transferase(Phosphotransferase) domain 1"/>
    <property type="match status" value="1"/>
</dbReference>
<keyword evidence="8" id="KW-1185">Reference proteome</keyword>
<dbReference type="PROSITE" id="PS00108">
    <property type="entry name" value="PROTEIN_KINASE_ST"/>
    <property type="match status" value="1"/>
</dbReference>
<dbReference type="GO" id="GO:0001664">
    <property type="term" value="F:G protein-coupled receptor binding"/>
    <property type="evidence" value="ECO:0007669"/>
    <property type="project" value="TreeGrafter"/>
</dbReference>
<reference evidence="7" key="1">
    <citation type="submission" date="2020-04" db="EMBL/GenBank/DDBJ databases">
        <authorList>
            <person name="Alioto T."/>
            <person name="Alioto T."/>
            <person name="Gomez Garrido J."/>
        </authorList>
    </citation>
    <scope>NUCLEOTIDE SEQUENCE</scope>
    <source>
        <strain evidence="7">A484AB</strain>
    </source>
</reference>
<dbReference type="Pfam" id="PF00069">
    <property type="entry name" value="Pkinase"/>
    <property type="match status" value="1"/>
</dbReference>
<feature type="region of interest" description="Disordered" evidence="6">
    <location>
        <begin position="416"/>
        <end position="476"/>
    </location>
</feature>
<organism evidence="7 8">
    <name type="scientific">Paramuricea clavata</name>
    <name type="common">Red gorgonian</name>
    <name type="synonym">Violescent sea-whip</name>
    <dbReference type="NCBI Taxonomy" id="317549"/>
    <lineage>
        <taxon>Eukaryota</taxon>
        <taxon>Metazoa</taxon>
        <taxon>Cnidaria</taxon>
        <taxon>Anthozoa</taxon>
        <taxon>Octocorallia</taxon>
        <taxon>Malacalcyonacea</taxon>
        <taxon>Plexauridae</taxon>
        <taxon>Paramuricea</taxon>
    </lineage>
</organism>
<dbReference type="InterPro" id="IPR008271">
    <property type="entry name" value="Ser/Thr_kinase_AS"/>
</dbReference>